<evidence type="ECO:0000313" key="2">
    <source>
        <dbReference type="EMBL" id="HAC7682940.1"/>
    </source>
</evidence>
<reference evidence="2" key="1">
    <citation type="journal article" date="2018" name="Genome Biol.">
        <title>SKESA: strategic k-mer extension for scrupulous assemblies.</title>
        <authorList>
            <person name="Souvorov A."/>
            <person name="Agarwala R."/>
            <person name="Lipman D.J."/>
        </authorList>
    </citation>
    <scope>NUCLEOTIDE SEQUENCE</scope>
    <source>
        <strain evidence="2">72-13</strain>
    </source>
</reference>
<organism evidence="2">
    <name type="scientific">Salmonella enterica</name>
    <name type="common">Salmonella choleraesuis</name>
    <dbReference type="NCBI Taxonomy" id="28901"/>
    <lineage>
        <taxon>Bacteria</taxon>
        <taxon>Pseudomonadati</taxon>
        <taxon>Pseudomonadota</taxon>
        <taxon>Gammaproteobacteria</taxon>
        <taxon>Enterobacterales</taxon>
        <taxon>Enterobacteriaceae</taxon>
        <taxon>Salmonella</taxon>
    </lineage>
</organism>
<dbReference type="InterPro" id="IPR029151">
    <property type="entry name" value="Sensor-like_sf"/>
</dbReference>
<keyword evidence="1" id="KW-1133">Transmembrane helix</keyword>
<comment type="caution">
    <text evidence="2">The sequence shown here is derived from an EMBL/GenBank/DDBJ whole genome shotgun (WGS) entry which is preliminary data.</text>
</comment>
<evidence type="ECO:0000256" key="1">
    <source>
        <dbReference type="SAM" id="Phobius"/>
    </source>
</evidence>
<sequence length="102" mass="11250">MSFIRLHKDAAATWLSRLLPAAIFILVGLFSIMVIRDYGRESAAARQTLLEKGNVLIRALESGTRVGMGMRMHHAQQQTLLEEMAGQPGVLWFAVTDAQGVI</sequence>
<protein>
    <submittedName>
        <fullName evidence="2">Sensor protein ZraS</fullName>
    </submittedName>
</protein>
<keyword evidence="1" id="KW-0812">Transmembrane</keyword>
<reference evidence="2" key="2">
    <citation type="submission" date="2018-07" db="EMBL/GenBank/DDBJ databases">
        <authorList>
            <consortium name="NCBI Pathogen Detection Project"/>
        </authorList>
    </citation>
    <scope>NUCLEOTIDE SEQUENCE</scope>
    <source>
        <strain evidence="2">72-13</strain>
    </source>
</reference>
<dbReference type="AlphaFoldDB" id="A0A703W996"/>
<accession>A0A703W996</accession>
<feature type="non-terminal residue" evidence="2">
    <location>
        <position position="102"/>
    </location>
</feature>
<proteinExistence type="predicted"/>
<name>A0A703W996_SALER</name>
<dbReference type="EMBL" id="DAAMPW010000069">
    <property type="protein sequence ID" value="HAC7682940.1"/>
    <property type="molecule type" value="Genomic_DNA"/>
</dbReference>
<keyword evidence="1" id="KW-0472">Membrane</keyword>
<feature type="transmembrane region" description="Helical" evidence="1">
    <location>
        <begin position="14"/>
        <end position="35"/>
    </location>
</feature>
<gene>
    <name evidence="2" type="ORF">G0E35_19475</name>
</gene>
<dbReference type="SUPFAM" id="SSF103190">
    <property type="entry name" value="Sensory domain-like"/>
    <property type="match status" value="1"/>
</dbReference>